<evidence type="ECO:0000256" key="4">
    <source>
        <dbReference type="PROSITE-ProRule" id="PRU00221"/>
    </source>
</evidence>
<evidence type="ECO:0000256" key="1">
    <source>
        <dbReference type="ARBA" id="ARBA00022574"/>
    </source>
</evidence>
<name>A0A2S6HE25_9GAMM</name>
<feature type="repeat" description="WD" evidence="4">
    <location>
        <begin position="342"/>
        <end position="383"/>
    </location>
</feature>
<dbReference type="SUPFAM" id="SSF52317">
    <property type="entry name" value="Class I glutamine amidotransferase-like"/>
    <property type="match status" value="1"/>
</dbReference>
<dbReference type="SMART" id="SM00320">
    <property type="entry name" value="WD40"/>
    <property type="match status" value="15"/>
</dbReference>
<comment type="caution">
    <text evidence="7">The sequence shown here is derived from an EMBL/GenBank/DDBJ whole genome shotgun (WGS) entry which is preliminary data.</text>
</comment>
<accession>A0A2S6HE25</accession>
<dbReference type="SMART" id="SM00060">
    <property type="entry name" value="FN3"/>
    <property type="match status" value="1"/>
</dbReference>
<feature type="repeat" description="WD" evidence="4">
    <location>
        <begin position="612"/>
        <end position="653"/>
    </location>
</feature>
<gene>
    <name evidence="7" type="ORF">B0F87_105162</name>
</gene>
<evidence type="ECO:0000313" key="8">
    <source>
        <dbReference type="Proteomes" id="UP000240010"/>
    </source>
</evidence>
<evidence type="ECO:0000256" key="5">
    <source>
        <dbReference type="SAM" id="MobiDB-lite"/>
    </source>
</evidence>
<feature type="region of interest" description="Disordered" evidence="5">
    <location>
        <begin position="2379"/>
        <end position="2410"/>
    </location>
</feature>
<keyword evidence="2" id="KW-0732">Signal</keyword>
<dbReference type="Gene3D" id="2.60.40.10">
    <property type="entry name" value="Immunoglobulins"/>
    <property type="match status" value="1"/>
</dbReference>
<feature type="repeat" description="WD" evidence="4">
    <location>
        <begin position="58"/>
        <end position="89"/>
    </location>
</feature>
<dbReference type="RefSeq" id="WP_219821282.1">
    <property type="nucleotide sequence ID" value="NZ_PTIZ01000005.1"/>
</dbReference>
<evidence type="ECO:0000313" key="7">
    <source>
        <dbReference type="EMBL" id="PPK75690.1"/>
    </source>
</evidence>
<dbReference type="EMBL" id="PTIZ01000005">
    <property type="protein sequence ID" value="PPK75690.1"/>
    <property type="molecule type" value="Genomic_DNA"/>
</dbReference>
<feature type="repeat" description="WD" evidence="4">
    <location>
        <begin position="223"/>
        <end position="257"/>
    </location>
</feature>
<dbReference type="CDD" id="cd00063">
    <property type="entry name" value="FN3"/>
    <property type="match status" value="1"/>
</dbReference>
<dbReference type="PANTHER" id="PTHR44129">
    <property type="entry name" value="WD REPEAT-CONTAINING PROTEIN POP1"/>
    <property type="match status" value="1"/>
</dbReference>
<feature type="repeat" description="WD" evidence="4">
    <location>
        <begin position="654"/>
        <end position="695"/>
    </location>
</feature>
<dbReference type="InterPro" id="IPR050349">
    <property type="entry name" value="WD_LIS1/nudF_dynein_reg"/>
</dbReference>
<dbReference type="InterPro" id="IPR029062">
    <property type="entry name" value="Class_I_gatase-like"/>
</dbReference>
<dbReference type="InterPro" id="IPR001680">
    <property type="entry name" value="WD40_rpt"/>
</dbReference>
<dbReference type="PROSITE" id="PS50082">
    <property type="entry name" value="WD_REPEATS_2"/>
    <property type="match status" value="14"/>
</dbReference>
<dbReference type="PROSITE" id="PS50853">
    <property type="entry name" value="FN3"/>
    <property type="match status" value="1"/>
</dbReference>
<dbReference type="SUPFAM" id="SSF50998">
    <property type="entry name" value="Quinoprotein alcohol dehydrogenase-like"/>
    <property type="match status" value="2"/>
</dbReference>
<dbReference type="Pfam" id="PF13205">
    <property type="entry name" value="Big_5"/>
    <property type="match status" value="4"/>
</dbReference>
<dbReference type="InterPro" id="IPR014756">
    <property type="entry name" value="Ig_E-set"/>
</dbReference>
<dbReference type="Pfam" id="PF20254">
    <property type="entry name" value="DMFA2_C"/>
    <property type="match status" value="1"/>
</dbReference>
<dbReference type="Pfam" id="PF00400">
    <property type="entry name" value="WD40"/>
    <property type="match status" value="9"/>
</dbReference>
<dbReference type="SUPFAM" id="SSF49265">
    <property type="entry name" value="Fibronectin type III"/>
    <property type="match status" value="1"/>
</dbReference>
<dbReference type="InterPro" id="IPR013783">
    <property type="entry name" value="Ig-like_fold"/>
</dbReference>
<dbReference type="Pfam" id="PF17957">
    <property type="entry name" value="Big_7"/>
    <property type="match status" value="1"/>
</dbReference>
<dbReference type="InterPro" id="IPR019775">
    <property type="entry name" value="WD40_repeat_CS"/>
</dbReference>
<dbReference type="InterPro" id="IPR003961">
    <property type="entry name" value="FN3_dom"/>
</dbReference>
<feature type="repeat" description="WD" evidence="4">
    <location>
        <begin position="173"/>
        <end position="205"/>
    </location>
</feature>
<dbReference type="Pfam" id="PF25047">
    <property type="entry name" value="Beta-prop_TEP1_2nd"/>
    <property type="match status" value="1"/>
</dbReference>
<organism evidence="7 8">
    <name type="scientific">Methylobacter tundripaludum</name>
    <dbReference type="NCBI Taxonomy" id="173365"/>
    <lineage>
        <taxon>Bacteria</taxon>
        <taxon>Pseudomonadati</taxon>
        <taxon>Pseudomonadota</taxon>
        <taxon>Gammaproteobacteria</taxon>
        <taxon>Methylococcales</taxon>
        <taxon>Methylococcaceae</taxon>
        <taxon>Methylobacter</taxon>
    </lineage>
</organism>
<dbReference type="CDD" id="cd03143">
    <property type="entry name" value="A4_beta-galactosidase_middle_domain"/>
    <property type="match status" value="1"/>
</dbReference>
<dbReference type="PROSITE" id="PS00678">
    <property type="entry name" value="WD_REPEATS_1"/>
    <property type="match status" value="5"/>
</dbReference>
<dbReference type="InterPro" id="IPR046540">
    <property type="entry name" value="DMFA2_C"/>
</dbReference>
<dbReference type="InterPro" id="IPR036116">
    <property type="entry name" value="FN3_sf"/>
</dbReference>
<keyword evidence="3" id="KW-0677">Repeat</keyword>
<protein>
    <submittedName>
        <fullName evidence="7">WD40 repeat protein</fullName>
    </submittedName>
</protein>
<feature type="repeat" description="WD" evidence="4">
    <location>
        <begin position="308"/>
        <end position="336"/>
    </location>
</feature>
<dbReference type="InterPro" id="IPR032812">
    <property type="entry name" value="SbsA_Ig"/>
</dbReference>
<dbReference type="InterPro" id="IPR056829">
    <property type="entry name" value="Beta-prop_TEP1_2nd"/>
</dbReference>
<dbReference type="SUPFAM" id="SSF81296">
    <property type="entry name" value="E set domains"/>
    <property type="match status" value="1"/>
</dbReference>
<feature type="repeat" description="WD" evidence="4">
    <location>
        <begin position="696"/>
        <end position="736"/>
    </location>
</feature>
<dbReference type="PROSITE" id="PS50294">
    <property type="entry name" value="WD_REPEATS_REGION"/>
    <property type="match status" value="7"/>
</dbReference>
<reference evidence="7 8" key="1">
    <citation type="submission" date="2018-02" db="EMBL/GenBank/DDBJ databases">
        <title>Subsurface microbial communities from deep shales in Ohio and West Virginia, USA.</title>
        <authorList>
            <person name="Wrighton K."/>
        </authorList>
    </citation>
    <scope>NUCLEOTIDE SEQUENCE [LARGE SCALE GENOMIC DNA]</scope>
    <source>
        <strain evidence="7 8">OWC-DMM</strain>
    </source>
</reference>
<sequence length="3060" mass="319434">MIKLKINYQYLTSRVLIILTLVAFVQTIGPSEPASAASANQAIKTSSIKLPGEGPDPVAFSPDGNTLASTDSDGQIMLWDVVSGQVRMTLPSQFANPVSGIIFSQDGNTLASVSDNSIRLWDVTSGDARLTLPKSGVVTDLAFSPDGKSLAAVGQDARITLWDSQSGSITQVITDPQGGVNAIAFSPDSTILAIGGQNTQINLWSKATGLKQLNLPGMVNTAVTDLLFSPDGKTLAAVGQNARITLWDSQSGSTSQILTGHQNGVNAIAFSPNSKILATGGQDAQIKLWDRTTGKEQANLPGENGVAITGLVFNPDGKTLASVGESEPVFLWDVSNKLPQLLTGHTDWVDKVIFNSNQNTLASVGKTGQVVVWDLMTGQEQLFFQVPSLGAANVNPQGLVSSNSITNIAMAAGVAGPKLSNGNSQIAKETVANQNAKKPGKKKSNHDWKGITALAISPDGALYGGATRDGKVMLWASSGKERFALSEHHGAAVTGVVFSADGKQLVSVGRDTEIQMTDVANGKKGRTLFGHEHPIRTVAASPDGKLLASAGEETRIMLWDAQAGKLLRILSGHTDFVNAVSFSADGKRLASAGADGRILLWDVKTGQLIQTLLGHSNEVNAVAFSRNGKFLASGSADSQVILWNAATGEQIQSFAGHQAAIRAVAFSPNGQKLVSAGEDTKILVWNTATRKLDKQMAGVTNAISALMFGPSGSLIAGSEDGEIKEWDVDKGQTKQIINVPLQPQSNNSEGIIEFPVIGTNQAVADSTSRNTNPAADKSTKLHLSQILNRVIDWLIPAAEAAIPTPPGGPILVVTATCPTCGVFNRYYAEILRSEGLNEFAEADISTVSAASLAAYDVVILASTPLTSTQVSVLTSWVNNGGNLIAIRPDPQLAALLGLTTTGTALSNAYLLVDTSKAPGNGIVNQPIQFHGSADRYSLSGATNLATLYSNVSTATANPALTLRSVGANGGQAAAFTYDLATSIVYTRQGNPTWQAQERDGLSPIRSDDKYYGNATGDPQPDWVDLNNEVAVPQADEQQRLLVNLITKMNLAKKPLPRFWYFPRGEKAVVIMTGDDHGNGGTGPRFDQFTSLSPAGCNVANWECVRGTSYIFVEPANLSNTQAAAYTAAGFEVGLHINTNCADFTPTSLESIYTQQLDDFHTNYPSLPAPITQRHHCIAWTDWVTGAQTEFNHGIRLDTSYYFWPPSWANDRPGNFTGSAMPMRFADLSGNLIDVYQATSQMTDESGQTYPFTINTLLDRALGAEGYYGAYTINAHTDAPQIPEATETVNSALARSVPVVSSVQMLNWLDGRNSSSFGSLVWNGSTLSFVITPGAGANGLQAMLPANSATGVILGLTGPNGSVAYTIDTVKGVSYAFFAAAATTGTYTATYGADTTPPTVTSTSPASGATGVVQQPTVTATFSESIDPATVTTSNVQLQAGSNPPVSATVSYDAGTRTAKLTPSNLLAGSTLYTARILTGIKDLAGNALAAPYTWSFTTQAQPCASATPCSAWSSSTIPSTPSVNDPSAVELGVKFTVDIDGFISGIRFYKGSTNTGTHVGHLWTSAGVQMATATFSNETATGWQQVNFSSPVPVTAGTVYVASYYAPSGNYAATNNPEFGTSGVDAVPVHLLKSGVSGPNGVYLYGVGGGFPSNSFNSTNYWVDVVFTSNTGPDTTPPTVTTQSPVSGANGVATNTTVTATFSEAMDAATLTASTFELRNASNSLVSATVSYNGTNRTATLTPGSALAAGATYTATVKGGATDPRAKDLAGNALAANMTWSFTTASGTTTGCSGSTTSIWPSNPTPTIIADSDTSSVELGVKFKSTVNGLICGVRFYKGSANTGTHVGKLWSSTGQLLTSATFQNETASGWQQVTFATPVAVTANVTYVASYLAPIGRYSANSNYFTAGVTSGPLYAFNNTESGGNGVYLYGAAGGFPTNAFQSSNYWVDVVFTSNTGPDTTPPTVASTLPAAGATGVNPTAPVTATFNEAMDSATLSTATFELRDPANTLVAAAVAYNAATNTATLTPTTTLTPSILYTAKVKGGTSGVKDLAGNALAADFTWSFTTGVDPCSPGGNPIVCENSKPGNPSSEWDISGAGDLTIQGFATDISVNRGSAVNFKIKTPAAYRLDIYRMGYYGGNGARKVATLSSLPIQNQPACLTNATGLMDCGNWTQSASWTVPSDATSGIYFARAVRSDTNGASHIMFVVRDDASTSPLLFQTSDTTWQAYNNYGGNSLYQGTGPGTGGAANGRAYKVSYNRPFNTRNVDNGQDWVFNSEYPMVRWLEANGYNVSYFTGVDSDRRGNLITNHKAFLSVGHDEYWSSAQRANVEAARNAGVHLAFFSGNEVFWKTRWENSIDASGTANRTLVCYKETHNFPNNQDPADPPTWTGTWRDPRNSPPADGGRPENALLGTIFTVNDGATTSITVPEADGKMRFWRNTSIANLAVGTSFTLPNGTLGYEWDEDLDNGFRPAGLVRLSTTLVNNAPVLTDYGSTFGSATANHALTLYRSDSSGALVFGAGTVQWPWGLDSTHDRAGTSTDIRMQQATVNLFADMGLQPNTLQAGLLTATASTDAIRPASTISSPLAGANVQTGSVVTISGTATDTGGGRVGGVEVSVDGGATWHAATGRSNWTYSWLTPSTSVTATIKSRAVDDSANLELPGAGITVNVGSGSDTTPPSVPGNLTATATSTTQISLTWSASTDNVGVTGYRVERCQGTGCSNFVQVATPTGTSFGDSGLIPGTAYQYRVRAADAAGNLSAYSTVATATTQPDTTPPTLTSQSPAPGATAVATGTAVTATFSEAIDPATVTTSTFELRDTLGILVIASVTYNASTNSAILTPSLPLTMATTYTATVKGGATDPRVKDVAGNALATNVTWSFTTASTTAFLSPNANAAVTANAGDNNGFQTTPTNAYANDGLFAVDTNSGTNTNTSCTNTGKDKHVYYNYGFNLPGGASIAGIQVRLDARVDATGGAPRMCVQLSWDGGTTWTAAKTTATLTTSEATYILGGAADTWGRAWTASNLSDTSFRTRIINTASNTNRDFSLDLAAVQVTYQ</sequence>
<dbReference type="InterPro" id="IPR011047">
    <property type="entry name" value="Quinoprotein_ADH-like_sf"/>
</dbReference>
<proteinExistence type="predicted"/>
<dbReference type="Pfam" id="PF13313">
    <property type="entry name" value="DUF4082"/>
    <property type="match status" value="2"/>
</dbReference>
<feature type="repeat" description="WD" evidence="4">
    <location>
        <begin position="138"/>
        <end position="172"/>
    </location>
</feature>
<dbReference type="Gene3D" id="2.130.10.10">
    <property type="entry name" value="YVTN repeat-like/Quinoprotein amine dehydrogenase"/>
    <property type="match status" value="4"/>
</dbReference>
<evidence type="ECO:0000256" key="3">
    <source>
        <dbReference type="ARBA" id="ARBA00022737"/>
    </source>
</evidence>
<feature type="repeat" description="WD" evidence="4">
    <location>
        <begin position="110"/>
        <end position="131"/>
    </location>
</feature>
<evidence type="ECO:0000256" key="2">
    <source>
        <dbReference type="ARBA" id="ARBA00022729"/>
    </source>
</evidence>
<dbReference type="Proteomes" id="UP000240010">
    <property type="component" value="Unassembled WGS sequence"/>
</dbReference>
<feature type="domain" description="Fibronectin type-III" evidence="6">
    <location>
        <begin position="2684"/>
        <end position="2776"/>
    </location>
</feature>
<dbReference type="InterPro" id="IPR014755">
    <property type="entry name" value="Cu-Rt/internalin_Ig-like"/>
</dbReference>
<dbReference type="Gene3D" id="2.60.40.650">
    <property type="match status" value="1"/>
</dbReference>
<evidence type="ECO:0000259" key="6">
    <source>
        <dbReference type="PROSITE" id="PS50853"/>
    </source>
</evidence>
<dbReference type="Pfam" id="PF00041">
    <property type="entry name" value="fn3"/>
    <property type="match status" value="1"/>
</dbReference>
<dbReference type="InterPro" id="IPR025141">
    <property type="entry name" value="DUF4082"/>
</dbReference>
<feature type="repeat" description="WD" evidence="4">
    <location>
        <begin position="486"/>
        <end position="527"/>
    </location>
</feature>
<dbReference type="Gene3D" id="2.60.40.1220">
    <property type="match status" value="4"/>
</dbReference>
<feature type="repeat" description="WD" evidence="4">
    <location>
        <begin position="528"/>
        <end position="569"/>
    </location>
</feature>
<feature type="repeat" description="WD" evidence="4">
    <location>
        <begin position="258"/>
        <end position="299"/>
    </location>
</feature>
<keyword evidence="1 4" id="KW-0853">WD repeat</keyword>
<feature type="repeat" description="WD" evidence="4">
    <location>
        <begin position="570"/>
        <end position="611"/>
    </location>
</feature>
<dbReference type="InterPro" id="IPR015943">
    <property type="entry name" value="WD40/YVTN_repeat-like_dom_sf"/>
</dbReference>
<dbReference type="CDD" id="cd00200">
    <property type="entry name" value="WD40"/>
    <property type="match status" value="2"/>
</dbReference>